<sequence length="147" mass="17173">MQNNIVEVHNTNRYGISQNELGNKLDNADIKVQDYHWWEIKNTDEYIQVKGEAHAKADPLTKRKMKGKIEQNELICDVRPYHCSQCYKSFSQKGNLKQHMRVHTGEKPFECCKCNKAFSDNSALIRHIRIHTGERPYQCSQCDKAFS</sequence>
<dbReference type="GO" id="GO:0000981">
    <property type="term" value="F:DNA-binding transcription factor activity, RNA polymerase II-specific"/>
    <property type="evidence" value="ECO:0007669"/>
    <property type="project" value="TreeGrafter"/>
</dbReference>
<evidence type="ECO:0000256" key="1">
    <source>
        <dbReference type="ARBA" id="ARBA00004123"/>
    </source>
</evidence>
<feature type="non-terminal residue" evidence="11">
    <location>
        <position position="147"/>
    </location>
</feature>
<dbReference type="PANTHER" id="PTHR24394:SF48">
    <property type="entry name" value="ZINC FINGER PROTEIN 771"/>
    <property type="match status" value="1"/>
</dbReference>
<keyword evidence="8" id="KW-0539">Nucleus</keyword>
<dbReference type="Pfam" id="PF00096">
    <property type="entry name" value="zf-C2H2"/>
    <property type="match status" value="1"/>
</dbReference>
<keyword evidence="2" id="KW-0479">Metal-binding</keyword>
<evidence type="ECO:0000256" key="3">
    <source>
        <dbReference type="ARBA" id="ARBA00022737"/>
    </source>
</evidence>
<keyword evidence="7" id="KW-0804">Transcription</keyword>
<feature type="domain" description="C2H2-type" evidence="10">
    <location>
        <begin position="109"/>
        <end position="136"/>
    </location>
</feature>
<evidence type="ECO:0000313" key="11">
    <source>
        <dbReference type="EMBL" id="CAL4140839.1"/>
    </source>
</evidence>
<proteinExistence type="predicted"/>
<evidence type="ECO:0000256" key="7">
    <source>
        <dbReference type="ARBA" id="ARBA00023163"/>
    </source>
</evidence>
<comment type="subcellular location">
    <subcellularLocation>
        <location evidence="1">Nucleus</location>
    </subcellularLocation>
</comment>
<dbReference type="Proteomes" id="UP001497623">
    <property type="component" value="Unassembled WGS sequence"/>
</dbReference>
<keyword evidence="4 9" id="KW-0863">Zinc-finger</keyword>
<keyword evidence="3" id="KW-0677">Repeat</keyword>
<evidence type="ECO:0000256" key="9">
    <source>
        <dbReference type="PROSITE-ProRule" id="PRU00042"/>
    </source>
</evidence>
<dbReference type="EMBL" id="CAXKWB010032249">
    <property type="protein sequence ID" value="CAL4140839.1"/>
    <property type="molecule type" value="Genomic_DNA"/>
</dbReference>
<evidence type="ECO:0000259" key="10">
    <source>
        <dbReference type="PROSITE" id="PS50157"/>
    </source>
</evidence>
<dbReference type="InterPro" id="IPR013087">
    <property type="entry name" value="Znf_C2H2_type"/>
</dbReference>
<gene>
    <name evidence="11" type="ORF">MNOR_LOCUS28757</name>
</gene>
<evidence type="ECO:0000313" key="12">
    <source>
        <dbReference type="Proteomes" id="UP001497623"/>
    </source>
</evidence>
<name>A0AAV2RSM2_MEGNR</name>
<comment type="caution">
    <text evidence="11">The sequence shown here is derived from an EMBL/GenBank/DDBJ whole genome shotgun (WGS) entry which is preliminary data.</text>
</comment>
<evidence type="ECO:0000256" key="4">
    <source>
        <dbReference type="ARBA" id="ARBA00022771"/>
    </source>
</evidence>
<dbReference type="PROSITE" id="PS50157">
    <property type="entry name" value="ZINC_FINGER_C2H2_2"/>
    <property type="match status" value="2"/>
</dbReference>
<keyword evidence="6" id="KW-0805">Transcription regulation</keyword>
<dbReference type="AlphaFoldDB" id="A0AAV2RSM2"/>
<dbReference type="FunFam" id="3.30.160.60:FF:000670">
    <property type="entry name" value="zinc finger protein 22"/>
    <property type="match status" value="1"/>
</dbReference>
<evidence type="ECO:0000256" key="6">
    <source>
        <dbReference type="ARBA" id="ARBA00023015"/>
    </source>
</evidence>
<dbReference type="Gene3D" id="3.30.160.60">
    <property type="entry name" value="Classic Zinc Finger"/>
    <property type="match status" value="3"/>
</dbReference>
<dbReference type="FunFam" id="3.30.160.60:FF:000446">
    <property type="entry name" value="Zinc finger protein"/>
    <property type="match status" value="1"/>
</dbReference>
<keyword evidence="12" id="KW-1185">Reference proteome</keyword>
<dbReference type="PANTHER" id="PTHR24394">
    <property type="entry name" value="ZINC FINGER PROTEIN"/>
    <property type="match status" value="1"/>
</dbReference>
<dbReference type="SMART" id="SM00355">
    <property type="entry name" value="ZnF_C2H2"/>
    <property type="match status" value="2"/>
</dbReference>
<organism evidence="11 12">
    <name type="scientific">Meganyctiphanes norvegica</name>
    <name type="common">Northern krill</name>
    <name type="synonym">Thysanopoda norvegica</name>
    <dbReference type="NCBI Taxonomy" id="48144"/>
    <lineage>
        <taxon>Eukaryota</taxon>
        <taxon>Metazoa</taxon>
        <taxon>Ecdysozoa</taxon>
        <taxon>Arthropoda</taxon>
        <taxon>Crustacea</taxon>
        <taxon>Multicrustacea</taxon>
        <taxon>Malacostraca</taxon>
        <taxon>Eumalacostraca</taxon>
        <taxon>Eucarida</taxon>
        <taxon>Euphausiacea</taxon>
        <taxon>Euphausiidae</taxon>
        <taxon>Meganyctiphanes</taxon>
    </lineage>
</organism>
<evidence type="ECO:0000256" key="8">
    <source>
        <dbReference type="ARBA" id="ARBA00023242"/>
    </source>
</evidence>
<evidence type="ECO:0000256" key="2">
    <source>
        <dbReference type="ARBA" id="ARBA00022723"/>
    </source>
</evidence>
<dbReference type="PROSITE" id="PS00028">
    <property type="entry name" value="ZINC_FINGER_C2H2_1"/>
    <property type="match status" value="2"/>
</dbReference>
<feature type="domain" description="C2H2-type" evidence="10">
    <location>
        <begin position="81"/>
        <end position="108"/>
    </location>
</feature>
<dbReference type="SUPFAM" id="SSF57667">
    <property type="entry name" value="beta-beta-alpha zinc fingers"/>
    <property type="match status" value="1"/>
</dbReference>
<dbReference type="GO" id="GO:0003677">
    <property type="term" value="F:DNA binding"/>
    <property type="evidence" value="ECO:0007669"/>
    <property type="project" value="UniProtKB-KW"/>
</dbReference>
<reference evidence="11 12" key="1">
    <citation type="submission" date="2024-05" db="EMBL/GenBank/DDBJ databases">
        <authorList>
            <person name="Wallberg A."/>
        </authorList>
    </citation>
    <scope>NUCLEOTIDE SEQUENCE [LARGE SCALE GENOMIC DNA]</scope>
</reference>
<dbReference type="GO" id="GO:0008270">
    <property type="term" value="F:zinc ion binding"/>
    <property type="evidence" value="ECO:0007669"/>
    <property type="project" value="UniProtKB-KW"/>
</dbReference>
<evidence type="ECO:0000256" key="5">
    <source>
        <dbReference type="ARBA" id="ARBA00022833"/>
    </source>
</evidence>
<protein>
    <recommendedName>
        <fullName evidence="10">C2H2-type domain-containing protein</fullName>
    </recommendedName>
</protein>
<dbReference type="FunFam" id="3.30.160.60:FF:002343">
    <property type="entry name" value="Zinc finger protein 33A"/>
    <property type="match status" value="1"/>
</dbReference>
<dbReference type="Pfam" id="PF13465">
    <property type="entry name" value="zf-H2C2_2"/>
    <property type="match status" value="1"/>
</dbReference>
<accession>A0AAV2RSM2</accession>
<dbReference type="GO" id="GO:0005634">
    <property type="term" value="C:nucleus"/>
    <property type="evidence" value="ECO:0007669"/>
    <property type="project" value="UniProtKB-SubCell"/>
</dbReference>
<dbReference type="InterPro" id="IPR036236">
    <property type="entry name" value="Znf_C2H2_sf"/>
</dbReference>
<keyword evidence="5" id="KW-0862">Zinc</keyword>